<keyword evidence="8" id="KW-1185">Reference proteome</keyword>
<dbReference type="PANTHER" id="PTHR24252:SF18">
    <property type="entry name" value="OVOCHYMASE 1"/>
    <property type="match status" value="1"/>
</dbReference>
<dbReference type="InterPro" id="IPR001254">
    <property type="entry name" value="Trypsin_dom"/>
</dbReference>
<evidence type="ECO:0000259" key="6">
    <source>
        <dbReference type="PROSITE" id="PS50240"/>
    </source>
</evidence>
<dbReference type="SUPFAM" id="SSF50494">
    <property type="entry name" value="Trypsin-like serine proteases"/>
    <property type="match status" value="1"/>
</dbReference>
<dbReference type="Pfam" id="PF00089">
    <property type="entry name" value="Trypsin"/>
    <property type="match status" value="1"/>
</dbReference>
<keyword evidence="5" id="KW-0732">Signal</keyword>
<keyword evidence="4" id="KW-1015">Disulfide bond</keyword>
<name>A0A1W0X7P4_HYPEX</name>
<evidence type="ECO:0000256" key="5">
    <source>
        <dbReference type="SAM" id="SignalP"/>
    </source>
</evidence>
<dbReference type="PANTHER" id="PTHR24252">
    <property type="entry name" value="ACROSIN-RELATED"/>
    <property type="match status" value="1"/>
</dbReference>
<dbReference type="PROSITE" id="PS50240">
    <property type="entry name" value="TRYPSIN_DOM"/>
    <property type="match status" value="1"/>
</dbReference>
<dbReference type="EMBL" id="MTYJ01000011">
    <property type="protein sequence ID" value="OQV23545.1"/>
    <property type="molecule type" value="Genomic_DNA"/>
</dbReference>
<evidence type="ECO:0000256" key="3">
    <source>
        <dbReference type="ARBA" id="ARBA00022825"/>
    </source>
</evidence>
<comment type="caution">
    <text evidence="7">The sequence shown here is derived from an EMBL/GenBank/DDBJ whole genome shotgun (WGS) entry which is preliminary data.</text>
</comment>
<feature type="chain" id="PRO_5012415885" evidence="5">
    <location>
        <begin position="20"/>
        <end position="294"/>
    </location>
</feature>
<sequence>MANFFLLGLGLTLITGANACGRPAIIPYSSNDLQWFTKIVGGIEAKQGSWPWQVNINYRKPGWAGIEIHLICGGSIINERFIVTAAHCIASDQTPSKYVVRAGDHDRTYPEASERIHEVKRFLIHPNYNAGTLSSDIAIIELQTPLRFSREISSVCLPPAGSDPANGRQCVATGWGETQVTPWEGLLRNFAPALKGQSSVLIQVRVNIISRQTCAANYYRGLLTDQMICAGFEQGGRDPCKADSGGPLVSLNSGGAYELVGITSWGHGCALARKPGVYVRVGSFTEWIQANTRT</sequence>
<keyword evidence="1" id="KW-0645">Protease</keyword>
<feature type="signal peptide" evidence="5">
    <location>
        <begin position="1"/>
        <end position="19"/>
    </location>
</feature>
<reference evidence="8" key="1">
    <citation type="submission" date="2017-01" db="EMBL/GenBank/DDBJ databases">
        <title>Comparative genomics of anhydrobiosis in the tardigrade Hypsibius dujardini.</title>
        <authorList>
            <person name="Yoshida Y."/>
            <person name="Koutsovoulos G."/>
            <person name="Laetsch D."/>
            <person name="Stevens L."/>
            <person name="Kumar S."/>
            <person name="Horikawa D."/>
            <person name="Ishino K."/>
            <person name="Komine S."/>
            <person name="Tomita M."/>
            <person name="Blaxter M."/>
            <person name="Arakawa K."/>
        </authorList>
    </citation>
    <scope>NUCLEOTIDE SEQUENCE [LARGE SCALE GENOMIC DNA]</scope>
    <source>
        <strain evidence="8">Z151</strain>
    </source>
</reference>
<dbReference type="AlphaFoldDB" id="A0A1W0X7P4"/>
<dbReference type="GO" id="GO:0004252">
    <property type="term" value="F:serine-type endopeptidase activity"/>
    <property type="evidence" value="ECO:0007669"/>
    <property type="project" value="InterPro"/>
</dbReference>
<proteinExistence type="predicted"/>
<gene>
    <name evidence="7" type="ORF">BV898_02663</name>
</gene>
<evidence type="ECO:0000256" key="4">
    <source>
        <dbReference type="ARBA" id="ARBA00023157"/>
    </source>
</evidence>
<dbReference type="SMART" id="SM00020">
    <property type="entry name" value="Tryp_SPc"/>
    <property type="match status" value="1"/>
</dbReference>
<evidence type="ECO:0000313" key="8">
    <source>
        <dbReference type="Proteomes" id="UP000192578"/>
    </source>
</evidence>
<protein>
    <submittedName>
        <fullName evidence="7">Ovochymase-1</fullName>
    </submittedName>
</protein>
<evidence type="ECO:0000313" key="7">
    <source>
        <dbReference type="EMBL" id="OQV23545.1"/>
    </source>
</evidence>
<keyword evidence="3" id="KW-0720">Serine protease</keyword>
<dbReference type="FunFam" id="2.40.10.10:FF:000003">
    <property type="entry name" value="Transmembrane serine protease 3"/>
    <property type="match status" value="1"/>
</dbReference>
<dbReference type="PROSITE" id="PS00134">
    <property type="entry name" value="TRYPSIN_HIS"/>
    <property type="match status" value="1"/>
</dbReference>
<evidence type="ECO:0000256" key="2">
    <source>
        <dbReference type="ARBA" id="ARBA00022801"/>
    </source>
</evidence>
<dbReference type="InterPro" id="IPR001314">
    <property type="entry name" value="Peptidase_S1A"/>
</dbReference>
<accession>A0A1W0X7P4</accession>
<feature type="domain" description="Peptidase S1" evidence="6">
    <location>
        <begin position="39"/>
        <end position="293"/>
    </location>
</feature>
<evidence type="ECO:0000256" key="1">
    <source>
        <dbReference type="ARBA" id="ARBA00022670"/>
    </source>
</evidence>
<dbReference type="PRINTS" id="PR00722">
    <property type="entry name" value="CHYMOTRYPSIN"/>
</dbReference>
<dbReference type="InterPro" id="IPR018114">
    <property type="entry name" value="TRYPSIN_HIS"/>
</dbReference>
<dbReference type="CDD" id="cd00190">
    <property type="entry name" value="Tryp_SPc"/>
    <property type="match status" value="1"/>
</dbReference>
<dbReference type="OrthoDB" id="10012881at2759"/>
<keyword evidence="2" id="KW-0378">Hydrolase</keyword>
<dbReference type="Proteomes" id="UP000192578">
    <property type="component" value="Unassembled WGS sequence"/>
</dbReference>
<dbReference type="GO" id="GO:0006508">
    <property type="term" value="P:proteolysis"/>
    <property type="evidence" value="ECO:0007669"/>
    <property type="project" value="UniProtKB-KW"/>
</dbReference>
<dbReference type="InterPro" id="IPR043504">
    <property type="entry name" value="Peptidase_S1_PA_chymotrypsin"/>
</dbReference>
<organism evidence="7 8">
    <name type="scientific">Hypsibius exemplaris</name>
    <name type="common">Freshwater tardigrade</name>
    <dbReference type="NCBI Taxonomy" id="2072580"/>
    <lineage>
        <taxon>Eukaryota</taxon>
        <taxon>Metazoa</taxon>
        <taxon>Ecdysozoa</taxon>
        <taxon>Tardigrada</taxon>
        <taxon>Eutardigrada</taxon>
        <taxon>Parachela</taxon>
        <taxon>Hypsibioidea</taxon>
        <taxon>Hypsibiidae</taxon>
        <taxon>Hypsibius</taxon>
    </lineage>
</organism>
<dbReference type="Gene3D" id="2.40.10.10">
    <property type="entry name" value="Trypsin-like serine proteases"/>
    <property type="match status" value="1"/>
</dbReference>
<dbReference type="InterPro" id="IPR009003">
    <property type="entry name" value="Peptidase_S1_PA"/>
</dbReference>